<feature type="transmembrane region" description="Helical" evidence="1">
    <location>
        <begin position="270"/>
        <end position="291"/>
    </location>
</feature>
<protein>
    <submittedName>
        <fullName evidence="2">Integral membrane protein</fullName>
    </submittedName>
</protein>
<reference evidence="2 3" key="1">
    <citation type="submission" date="2018-06" db="EMBL/GenBank/DDBJ databases">
        <authorList>
            <consortium name="Pathogen Informatics"/>
            <person name="Doyle S."/>
        </authorList>
    </citation>
    <scope>NUCLEOTIDE SEQUENCE [LARGE SCALE GENOMIC DNA]</scope>
    <source>
        <strain evidence="2 3">NCTC12360</strain>
    </source>
</reference>
<evidence type="ECO:0000256" key="1">
    <source>
        <dbReference type="SAM" id="Phobius"/>
    </source>
</evidence>
<keyword evidence="1" id="KW-0812">Transmembrane</keyword>
<feature type="transmembrane region" description="Helical" evidence="1">
    <location>
        <begin position="179"/>
        <end position="208"/>
    </location>
</feature>
<name>A0A376H0T0_ENTGA</name>
<feature type="transmembrane region" description="Helical" evidence="1">
    <location>
        <begin position="126"/>
        <end position="147"/>
    </location>
</feature>
<feature type="transmembrane region" description="Helical" evidence="1">
    <location>
        <begin position="367"/>
        <end position="384"/>
    </location>
</feature>
<feature type="transmembrane region" description="Helical" evidence="1">
    <location>
        <begin position="74"/>
        <end position="93"/>
    </location>
</feature>
<feature type="transmembrane region" description="Helical" evidence="1">
    <location>
        <begin position="154"/>
        <end position="173"/>
    </location>
</feature>
<sequence length="572" mass="65885">MKKAVLFKPTVLQLLVIFCVSMLLLLPQLFGRGLILGSDAVFHFNRFYETSQQIKEGNYQYFLSIYGFQQSGRIVNALYGPFFAYFQGLLVLISRSWFQYQLLSNGLLYLLAGTSMYTLLRKLKVSGWLSVGMGILFMTTYSIQYWVERQGFSAWGAAILPFCLIPLIDMTRFQRIRPFAVGVSVAALFQIHVFSSILLVLIYIPFFLRTFLKSQDKKRLLLHLFAAIGIFLLLTANIWLAMLDLYQSNQLLPPFVNHHMERNTITGTSSYWWTSPYLFPLVCGLFFAGALKKWQEIPNGLKLLTVVAGIFFLLSSNYLPWQWLSSLENPLIELIQFPFRFFVPATVLILAGLCLLRPYLADSRLNRPIWLILLLVVSVGQIMFQTSTKMSEWQSSDSAVKIRNHSYLFVSDQQTLKEAYFSPDKAKALVLFQRSTPDYVPIYRDTKENKYDAYGEQIIKQNTTVQKAVVNGQLILRWQGEDSSWKALPVINYQRTTLQLNGQPLKRSDIKVSTIGAVTVKQQTGLNELIVDYDAPWYFDWGLWLTMAAWVLLALGFLWKKRQLFAAVRRQK</sequence>
<proteinExistence type="predicted"/>
<keyword evidence="1" id="KW-0472">Membrane</keyword>
<accession>A0A376H0T0</accession>
<evidence type="ECO:0000313" key="3">
    <source>
        <dbReference type="Proteomes" id="UP000254807"/>
    </source>
</evidence>
<keyword evidence="3" id="KW-1185">Reference proteome</keyword>
<feature type="transmembrane region" description="Helical" evidence="1">
    <location>
        <begin position="541"/>
        <end position="559"/>
    </location>
</feature>
<gene>
    <name evidence="2" type="ORF">NCTC12360_02380</name>
</gene>
<evidence type="ECO:0000313" key="2">
    <source>
        <dbReference type="EMBL" id="STD83893.1"/>
    </source>
</evidence>
<organism evidence="2 3">
    <name type="scientific">Enterococcus gallinarum</name>
    <dbReference type="NCBI Taxonomy" id="1353"/>
    <lineage>
        <taxon>Bacteria</taxon>
        <taxon>Bacillati</taxon>
        <taxon>Bacillota</taxon>
        <taxon>Bacilli</taxon>
        <taxon>Lactobacillales</taxon>
        <taxon>Enterococcaceae</taxon>
        <taxon>Enterococcus</taxon>
    </lineage>
</organism>
<dbReference type="Proteomes" id="UP000254807">
    <property type="component" value="Unassembled WGS sequence"/>
</dbReference>
<dbReference type="RefSeq" id="WP_060813655.1">
    <property type="nucleotide sequence ID" value="NZ_JAJGOJ010000006.1"/>
</dbReference>
<dbReference type="EMBL" id="UFYW01000001">
    <property type="protein sequence ID" value="STD83893.1"/>
    <property type="molecule type" value="Genomic_DNA"/>
</dbReference>
<feature type="transmembrane region" description="Helical" evidence="1">
    <location>
        <begin position="220"/>
        <end position="242"/>
    </location>
</feature>
<feature type="transmembrane region" description="Helical" evidence="1">
    <location>
        <begin position="341"/>
        <end position="360"/>
    </location>
</feature>
<dbReference type="OrthoDB" id="2328595at2"/>
<keyword evidence="1" id="KW-1133">Transmembrane helix</keyword>
<feature type="transmembrane region" description="Helical" evidence="1">
    <location>
        <begin position="100"/>
        <end position="120"/>
    </location>
</feature>
<feature type="transmembrane region" description="Helical" evidence="1">
    <location>
        <begin position="303"/>
        <end position="321"/>
    </location>
</feature>
<dbReference type="AlphaFoldDB" id="A0A376H0T0"/>